<feature type="domain" description="HTH gntR-type" evidence="4">
    <location>
        <begin position="3"/>
        <end position="71"/>
    </location>
</feature>
<dbReference type="InterPro" id="IPR036390">
    <property type="entry name" value="WH_DNA-bd_sf"/>
</dbReference>
<dbReference type="InterPro" id="IPR036388">
    <property type="entry name" value="WH-like_DNA-bd_sf"/>
</dbReference>
<dbReference type="SMART" id="SM00345">
    <property type="entry name" value="HTH_GNTR"/>
    <property type="match status" value="1"/>
</dbReference>
<dbReference type="CDD" id="cd07377">
    <property type="entry name" value="WHTH_GntR"/>
    <property type="match status" value="1"/>
</dbReference>
<dbReference type="InterPro" id="IPR050679">
    <property type="entry name" value="Bact_HTH_transcr_reg"/>
</dbReference>
<reference evidence="6" key="1">
    <citation type="submission" date="2023-07" db="EMBL/GenBank/DDBJ databases">
        <title>30 novel species of actinomycetes from the DSMZ collection.</title>
        <authorList>
            <person name="Nouioui I."/>
        </authorList>
    </citation>
    <scope>NUCLEOTIDE SEQUENCE [LARGE SCALE GENOMIC DNA]</scope>
    <source>
        <strain evidence="6">DSM 41979</strain>
    </source>
</reference>
<dbReference type="EMBL" id="JAVRET010000023">
    <property type="protein sequence ID" value="MDT0409828.1"/>
    <property type="molecule type" value="Genomic_DNA"/>
</dbReference>
<dbReference type="PROSITE" id="PS50949">
    <property type="entry name" value="HTH_GNTR"/>
    <property type="match status" value="1"/>
</dbReference>
<dbReference type="InterPro" id="IPR011663">
    <property type="entry name" value="UTRA"/>
</dbReference>
<accession>A0ABU2QZF0</accession>
<dbReference type="InterPro" id="IPR028978">
    <property type="entry name" value="Chorismate_lyase_/UTRA_dom_sf"/>
</dbReference>
<dbReference type="SMART" id="SM00866">
    <property type="entry name" value="UTRA"/>
    <property type="match status" value="1"/>
</dbReference>
<keyword evidence="3" id="KW-0804">Transcription</keyword>
<protein>
    <submittedName>
        <fullName evidence="5">GntR family transcriptional regulator</fullName>
    </submittedName>
</protein>
<keyword evidence="2" id="KW-0238">DNA-binding</keyword>
<organism evidence="5 6">
    <name type="scientific">Streptomyces evansiae</name>
    <dbReference type="NCBI Taxonomy" id="3075535"/>
    <lineage>
        <taxon>Bacteria</taxon>
        <taxon>Bacillati</taxon>
        <taxon>Actinomycetota</taxon>
        <taxon>Actinomycetes</taxon>
        <taxon>Kitasatosporales</taxon>
        <taxon>Streptomycetaceae</taxon>
        <taxon>Streptomyces</taxon>
    </lineage>
</organism>
<gene>
    <name evidence="5" type="ORF">RM698_12305</name>
</gene>
<evidence type="ECO:0000259" key="4">
    <source>
        <dbReference type="PROSITE" id="PS50949"/>
    </source>
</evidence>
<dbReference type="Gene3D" id="3.40.1410.10">
    <property type="entry name" value="Chorismate lyase-like"/>
    <property type="match status" value="1"/>
</dbReference>
<evidence type="ECO:0000313" key="5">
    <source>
        <dbReference type="EMBL" id="MDT0409828.1"/>
    </source>
</evidence>
<evidence type="ECO:0000256" key="1">
    <source>
        <dbReference type="ARBA" id="ARBA00023015"/>
    </source>
</evidence>
<dbReference type="SUPFAM" id="SSF46785">
    <property type="entry name" value="Winged helix' DNA-binding domain"/>
    <property type="match status" value="1"/>
</dbReference>
<dbReference type="InterPro" id="IPR000524">
    <property type="entry name" value="Tscrpt_reg_HTH_GntR"/>
</dbReference>
<dbReference type="SUPFAM" id="SSF64288">
    <property type="entry name" value="Chorismate lyase-like"/>
    <property type="match status" value="1"/>
</dbReference>
<evidence type="ECO:0000256" key="2">
    <source>
        <dbReference type="ARBA" id="ARBA00023125"/>
    </source>
</evidence>
<dbReference type="Pfam" id="PF00392">
    <property type="entry name" value="GntR"/>
    <property type="match status" value="1"/>
</dbReference>
<keyword evidence="6" id="KW-1185">Reference proteome</keyword>
<dbReference type="RefSeq" id="WP_010265651.1">
    <property type="nucleotide sequence ID" value="NZ_JAVRET010000023.1"/>
</dbReference>
<dbReference type="Pfam" id="PF07702">
    <property type="entry name" value="UTRA"/>
    <property type="match status" value="1"/>
</dbReference>
<evidence type="ECO:0000256" key="3">
    <source>
        <dbReference type="ARBA" id="ARBA00023163"/>
    </source>
</evidence>
<evidence type="ECO:0000313" key="6">
    <source>
        <dbReference type="Proteomes" id="UP001183610"/>
    </source>
</evidence>
<proteinExistence type="predicted"/>
<keyword evidence="1" id="KW-0805">Transcription regulation</keyword>
<dbReference type="Proteomes" id="UP001183610">
    <property type="component" value="Unassembled WGS sequence"/>
</dbReference>
<comment type="caution">
    <text evidence="5">The sequence shown here is derived from an EMBL/GenBank/DDBJ whole genome shotgun (WGS) entry which is preliminary data.</text>
</comment>
<dbReference type="PANTHER" id="PTHR44846">
    <property type="entry name" value="MANNOSYL-D-GLYCERATE TRANSPORT/METABOLISM SYSTEM REPRESSOR MNGR-RELATED"/>
    <property type="match status" value="1"/>
</dbReference>
<name>A0ABU2QZF0_9ACTN</name>
<sequence>MPLLKYEQIAESLRARITEGEFGPGELLPSGRELAEEWAVSRATVVKAMDVLRNDGVVVARQGSGFAVVERPLARPAGRRRPDGPRLAGAAAYRLLGNPVKEVPPSRVANALDLTDGEHALRRTRLMLLDDGSPASLVDAWFPPSVSSRCPRLAAPEPLAEGTTRYVARRTGRSPAAGTDLTTARLATESEAGVLGLGLPAAVVVVLHSARDEAGAALVCEIGVTAAELWEDEVDYPMGS</sequence>
<dbReference type="Gene3D" id="1.10.10.10">
    <property type="entry name" value="Winged helix-like DNA-binding domain superfamily/Winged helix DNA-binding domain"/>
    <property type="match status" value="1"/>
</dbReference>
<dbReference type="PANTHER" id="PTHR44846:SF17">
    <property type="entry name" value="GNTR-FAMILY TRANSCRIPTIONAL REGULATOR"/>
    <property type="match status" value="1"/>
</dbReference>
<dbReference type="PRINTS" id="PR00035">
    <property type="entry name" value="HTHGNTR"/>
</dbReference>